<dbReference type="EMBL" id="CP016793">
    <property type="protein sequence ID" value="ANZ35668.1"/>
    <property type="molecule type" value="Genomic_DNA"/>
</dbReference>
<dbReference type="Proteomes" id="UP000093053">
    <property type="component" value="Chromosome"/>
</dbReference>
<gene>
    <name evidence="3" type="ORF">BBK82_05815</name>
</gene>
<sequence>MKGHHQRWLALAWSGSCLVGAAFLLFYWEDYGPWQITAAVVLIAAGLVGTGIAWQNSRSKRTSPRAEMRRLRADAPRYVAAGLLALTAAYFTHGLLITARADTWPRAVEGTGTATSCDRDWRYLTATWRCTVDITGNTGEQLTQTMAHSQFTDADLGRPKPVTFTGSEWEAVDQPREHRFAKALLALLLAGGTALLAKPLYDLSRIRDLENPGLPPRFLRAGVSGSPVHRSTPAGIPHSHRR</sequence>
<keyword evidence="2" id="KW-0812">Transmembrane</keyword>
<dbReference type="InterPro" id="IPR045927">
    <property type="entry name" value="DUF6346"/>
</dbReference>
<protein>
    <submittedName>
        <fullName evidence="3">Uncharacterized protein</fullName>
    </submittedName>
</protein>
<evidence type="ECO:0000313" key="3">
    <source>
        <dbReference type="EMBL" id="ANZ35668.1"/>
    </source>
</evidence>
<proteinExistence type="predicted"/>
<keyword evidence="2" id="KW-0472">Membrane</keyword>
<dbReference type="Pfam" id="PF19873">
    <property type="entry name" value="DUF6346"/>
    <property type="match status" value="1"/>
</dbReference>
<organism evidence="3 4">
    <name type="scientific">Lentzea guizhouensis</name>
    <dbReference type="NCBI Taxonomy" id="1586287"/>
    <lineage>
        <taxon>Bacteria</taxon>
        <taxon>Bacillati</taxon>
        <taxon>Actinomycetota</taxon>
        <taxon>Actinomycetes</taxon>
        <taxon>Pseudonocardiales</taxon>
        <taxon>Pseudonocardiaceae</taxon>
        <taxon>Lentzea</taxon>
    </lineage>
</organism>
<evidence type="ECO:0000313" key="4">
    <source>
        <dbReference type="Proteomes" id="UP000093053"/>
    </source>
</evidence>
<dbReference type="STRING" id="1586287.BBK82_05815"/>
<reference evidence="3 4" key="1">
    <citation type="submission" date="2016-07" db="EMBL/GenBank/DDBJ databases">
        <title>Complete genome sequence of the Lentzea guizhouensis DHS C013.</title>
        <authorList>
            <person name="Cao C."/>
        </authorList>
    </citation>
    <scope>NUCLEOTIDE SEQUENCE [LARGE SCALE GENOMIC DNA]</scope>
    <source>
        <strain evidence="3 4">DHS C013</strain>
    </source>
</reference>
<feature type="transmembrane region" description="Helical" evidence="2">
    <location>
        <begin position="7"/>
        <end position="28"/>
    </location>
</feature>
<feature type="transmembrane region" description="Helical" evidence="2">
    <location>
        <begin position="34"/>
        <end position="54"/>
    </location>
</feature>
<feature type="region of interest" description="Disordered" evidence="1">
    <location>
        <begin position="220"/>
        <end position="242"/>
    </location>
</feature>
<keyword evidence="4" id="KW-1185">Reference proteome</keyword>
<feature type="transmembrane region" description="Helical" evidence="2">
    <location>
        <begin position="75"/>
        <end position="96"/>
    </location>
</feature>
<evidence type="ECO:0000256" key="2">
    <source>
        <dbReference type="SAM" id="Phobius"/>
    </source>
</evidence>
<keyword evidence="2" id="KW-1133">Transmembrane helix</keyword>
<accession>A0A1B2HD82</accession>
<evidence type="ECO:0000256" key="1">
    <source>
        <dbReference type="SAM" id="MobiDB-lite"/>
    </source>
</evidence>
<dbReference type="AlphaFoldDB" id="A0A1B2HD82"/>
<dbReference type="KEGG" id="led:BBK82_05815"/>
<name>A0A1B2HD82_9PSEU</name>